<dbReference type="InterPro" id="IPR026569">
    <property type="entry name" value="Ribosomal_bL28"/>
</dbReference>
<dbReference type="OrthoDB" id="361870at2759"/>
<sequence length="296" mass="34661">MKARNFFLPPTGDQLNLSFRCSVCALRCSACVMNMSAGKKFVPIFERFPAHYRRFLEDMKRKPAPVHYKPPAEKYVRHPVTQVILRTEERPIRVVYPRECHEGIWGGEGIVPGYAPDSSGYHVKYFTPQLKRFVVYSEILDKYMRVTVTERTLILINEHCGFDLYILKTPVQDLHSQLALDLRRKMLLALARKDLYPDNPEKQKAMLEKYKDFIVSEEEADWFGLTLWKAEKKLMDYEDALPKPKPLKYQFLNDFIEELKLKEVKKKQEEAAAESQKSWVSKLNPFRRSTSSDTNS</sequence>
<dbReference type="AlphaFoldDB" id="A0A6M2CKD4"/>
<dbReference type="PANTHER" id="PTHR13528:SF2">
    <property type="entry name" value="LARGE RIBOSOMAL SUBUNIT PROTEIN BL28M"/>
    <property type="match status" value="1"/>
</dbReference>
<dbReference type="VEuPathDB" id="VectorBase:LOC119180873"/>
<dbReference type="GO" id="GO:0005762">
    <property type="term" value="C:mitochondrial large ribosomal subunit"/>
    <property type="evidence" value="ECO:0007669"/>
    <property type="project" value="TreeGrafter"/>
</dbReference>
<dbReference type="GO" id="GO:0003735">
    <property type="term" value="F:structural constituent of ribosome"/>
    <property type="evidence" value="ECO:0007669"/>
    <property type="project" value="InterPro"/>
</dbReference>
<proteinExistence type="predicted"/>
<keyword evidence="1" id="KW-0689">Ribosomal protein</keyword>
<dbReference type="PANTHER" id="PTHR13528">
    <property type="entry name" value="39S RIBOSOMAL PROTEIN L28, MITOCHONDRIAL"/>
    <property type="match status" value="1"/>
</dbReference>
<dbReference type="EMBL" id="GHWJ01001224">
    <property type="protein sequence ID" value="NOV33961.1"/>
    <property type="molecule type" value="Transcribed_RNA"/>
</dbReference>
<accession>A0A6M2CKD4</accession>
<name>A0A6M2CKD4_RHIMP</name>
<organism evidence="1">
    <name type="scientific">Rhipicephalus microplus</name>
    <name type="common">Cattle tick</name>
    <name type="synonym">Boophilus microplus</name>
    <dbReference type="NCBI Taxonomy" id="6941"/>
    <lineage>
        <taxon>Eukaryota</taxon>
        <taxon>Metazoa</taxon>
        <taxon>Ecdysozoa</taxon>
        <taxon>Arthropoda</taxon>
        <taxon>Chelicerata</taxon>
        <taxon>Arachnida</taxon>
        <taxon>Acari</taxon>
        <taxon>Parasitiformes</taxon>
        <taxon>Ixodida</taxon>
        <taxon>Ixodoidea</taxon>
        <taxon>Ixodidae</taxon>
        <taxon>Rhipicephalinae</taxon>
        <taxon>Rhipicephalus</taxon>
        <taxon>Boophilus</taxon>
    </lineage>
</organism>
<keyword evidence="1" id="KW-0687">Ribonucleoprotein</keyword>
<protein>
    <submittedName>
        <fullName evidence="1">Putative large subunit ribosomal protein l28</fullName>
    </submittedName>
</protein>
<evidence type="ECO:0000313" key="1">
    <source>
        <dbReference type="EMBL" id="NOV33961.1"/>
    </source>
</evidence>
<reference evidence="1" key="1">
    <citation type="submission" date="2019-09" db="EMBL/GenBank/DDBJ databases">
        <title>Organ-specific transcriptomic study of the physiology of the cattle tick, Rhipicephalus microplus.</title>
        <authorList>
            <person name="Tirloni L."/>
            <person name="Braz G."/>
            <person name="Gandara A.C.P."/>
            <person name="Sabadin G.A."/>
            <person name="da Silva R.M."/>
            <person name="Guizzo M.G."/>
            <person name="Machado J.A."/>
            <person name="Costa E.P."/>
            <person name="Gomes H.F."/>
            <person name="Moraes J."/>
            <person name="Mota M.B.S."/>
            <person name="Mesquita R.D."/>
            <person name="Alvarenga P.H."/>
            <person name="Alves F."/>
            <person name="Seixas A."/>
            <person name="da Fonseca R.N."/>
            <person name="Fogaca A."/>
            <person name="Logullo C."/>
            <person name="Tanaka A."/>
            <person name="Daffre S."/>
            <person name="Termignoni C."/>
            <person name="Vaz I.S.Jr."/>
            <person name="Oliveira P.L."/>
            <person name="Ribeiro J.M."/>
        </authorList>
    </citation>
    <scope>NUCLEOTIDE SEQUENCE</scope>
    <source>
        <strain evidence="1">Porto Alegre</strain>
    </source>
</reference>